<dbReference type="Pfam" id="PF04655">
    <property type="entry name" value="APH_6_hur"/>
    <property type="match status" value="1"/>
</dbReference>
<dbReference type="InterPro" id="IPR006748">
    <property type="entry name" value="NH2Glyco/OHUrea_AB-resist_kin"/>
</dbReference>
<reference evidence="1 2" key="1">
    <citation type="journal article" date="2009" name="Stand. Genomic Sci.">
        <title>Complete genome sequence of Stackebrandtia nassauensis type strain (LLR-40K-21).</title>
        <authorList>
            <person name="Munk C."/>
            <person name="Lapidus A."/>
            <person name="Copeland A."/>
            <person name="Jando M."/>
            <person name="Mayilraj S."/>
            <person name="Glavina Del Rio T."/>
            <person name="Nolan M."/>
            <person name="Chen F."/>
            <person name="Lucas S."/>
            <person name="Tice H."/>
            <person name="Cheng J.F."/>
            <person name="Han C."/>
            <person name="Detter J.C."/>
            <person name="Bruce D."/>
            <person name="Goodwin L."/>
            <person name="Chain P."/>
            <person name="Pitluck S."/>
            <person name="Goker M."/>
            <person name="Ovchinikova G."/>
            <person name="Pati A."/>
            <person name="Ivanova N."/>
            <person name="Mavromatis K."/>
            <person name="Chen A."/>
            <person name="Palaniappan K."/>
            <person name="Land M."/>
            <person name="Hauser L."/>
            <person name="Chang Y.J."/>
            <person name="Jeffries C.D."/>
            <person name="Bristow J."/>
            <person name="Eisen J.A."/>
            <person name="Markowitz V."/>
            <person name="Hugenholtz P."/>
            <person name="Kyrpides N.C."/>
            <person name="Klenk H.P."/>
        </authorList>
    </citation>
    <scope>NUCLEOTIDE SEQUENCE [LARGE SCALE GENOMIC DNA]</scope>
    <source>
        <strain evidence="2">DSM 44728 / CIP 108903 / NRRL B-16338 / NBRC 102104 / LLR-40K-21</strain>
    </source>
</reference>
<evidence type="ECO:0000313" key="1">
    <source>
        <dbReference type="EMBL" id="ADD43902.1"/>
    </source>
</evidence>
<name>D3Q2G9_STANL</name>
<proteinExistence type="predicted"/>
<sequence length="309" mass="33653">MRTVPEPVAELIRDIFEEAGERWLAALPDLIADRCDAWDLEITGEAFTGGTHSYVAPVRRADGSSAVLKLTVVDEENRAEATALHHYNGEGAVKLYDYDPGTGAMLMELATPGSPLVQQSYEGVVLEGSPENADKIDIASALYRRLWREPVATPGYPSLPLVRDLVAVWESEIPANADGELPAHLVAQAVDLCRELAKPDGPEGIVNRDTHLGNIVAAQREPWLLIDPKPLLGERAFDAGFFIDKQIHHRPEAGFACQVVARTAEGLGVAPERARAWAFLRAMENAAWAVDDELPERVASEVAIAEALR</sequence>
<dbReference type="InterPro" id="IPR011009">
    <property type="entry name" value="Kinase-like_dom_sf"/>
</dbReference>
<dbReference type="OrthoDB" id="3638028at2"/>
<dbReference type="HOGENOM" id="CLU_061172_2_1_11"/>
<dbReference type="GO" id="GO:0050300">
    <property type="term" value="F:aminoglycoside 6-kinase activity"/>
    <property type="evidence" value="ECO:0007669"/>
    <property type="project" value="UniProtKB-EC"/>
</dbReference>
<dbReference type="GO" id="GO:0019748">
    <property type="term" value="P:secondary metabolic process"/>
    <property type="evidence" value="ECO:0007669"/>
    <property type="project" value="InterPro"/>
</dbReference>
<keyword evidence="1" id="KW-0808">Transferase</keyword>
<dbReference type="AlphaFoldDB" id="D3Q2G9"/>
<dbReference type="EC" id="2.7.1.72" evidence="1"/>
<dbReference type="Proteomes" id="UP000000844">
    <property type="component" value="Chromosome"/>
</dbReference>
<dbReference type="EMBL" id="CP001778">
    <property type="protein sequence ID" value="ADD43902.1"/>
    <property type="molecule type" value="Genomic_DNA"/>
</dbReference>
<keyword evidence="2" id="KW-1185">Reference proteome</keyword>
<dbReference type="RefSeq" id="WP_013019473.1">
    <property type="nucleotide sequence ID" value="NC_013947.1"/>
</dbReference>
<dbReference type="eggNOG" id="COG3570">
    <property type="taxonomic scope" value="Bacteria"/>
</dbReference>
<keyword evidence="1" id="KW-0418">Kinase</keyword>
<dbReference type="KEGG" id="sna:Snas_4253"/>
<dbReference type="SUPFAM" id="SSF56112">
    <property type="entry name" value="Protein kinase-like (PK-like)"/>
    <property type="match status" value="1"/>
</dbReference>
<organism evidence="1 2">
    <name type="scientific">Stackebrandtia nassauensis (strain DSM 44728 / CIP 108903 / NRRL B-16338 / NBRC 102104 / LLR-40K-21)</name>
    <dbReference type="NCBI Taxonomy" id="446470"/>
    <lineage>
        <taxon>Bacteria</taxon>
        <taxon>Bacillati</taxon>
        <taxon>Actinomycetota</taxon>
        <taxon>Actinomycetes</taxon>
        <taxon>Glycomycetales</taxon>
        <taxon>Glycomycetaceae</taxon>
        <taxon>Stackebrandtia</taxon>
    </lineage>
</organism>
<dbReference type="STRING" id="446470.Snas_4253"/>
<gene>
    <name evidence="1" type="ordered locus">Snas_4253</name>
</gene>
<protein>
    <submittedName>
        <fullName evidence="1">6-kinase</fullName>
        <ecNumber evidence="1">2.7.1.72</ecNumber>
    </submittedName>
</protein>
<evidence type="ECO:0000313" key="2">
    <source>
        <dbReference type="Proteomes" id="UP000000844"/>
    </source>
</evidence>
<accession>D3Q2G9</accession>